<dbReference type="AlphaFoldDB" id="A0AAW5JQ06"/>
<evidence type="ECO:0000313" key="2">
    <source>
        <dbReference type="Proteomes" id="UP001204562"/>
    </source>
</evidence>
<name>A0AAW5JQ06_9FIRM</name>
<evidence type="ECO:0000313" key="1">
    <source>
        <dbReference type="EMBL" id="MCQ4771918.1"/>
    </source>
</evidence>
<dbReference type="Proteomes" id="UP001204562">
    <property type="component" value="Unassembled WGS sequence"/>
</dbReference>
<organism evidence="1 2">
    <name type="scientific">Intestinimonas massiliensis</name>
    <name type="common">ex Afouda et al. 2020</name>
    <dbReference type="NCBI Taxonomy" id="1673721"/>
    <lineage>
        <taxon>Bacteria</taxon>
        <taxon>Bacillati</taxon>
        <taxon>Bacillota</taxon>
        <taxon>Clostridia</taxon>
        <taxon>Eubacteriales</taxon>
        <taxon>Intestinimonas</taxon>
    </lineage>
</organism>
<dbReference type="RefSeq" id="WP_256304943.1">
    <property type="nucleotide sequence ID" value="NZ_JANFYS010000128.1"/>
</dbReference>
<proteinExistence type="predicted"/>
<dbReference type="EMBL" id="JANFYS010000128">
    <property type="protein sequence ID" value="MCQ4771918.1"/>
    <property type="molecule type" value="Genomic_DNA"/>
</dbReference>
<reference evidence="1" key="1">
    <citation type="submission" date="2022-06" db="EMBL/GenBank/DDBJ databases">
        <title>Isolation of gut microbiota from human fecal samples.</title>
        <authorList>
            <person name="Pamer E.G."/>
            <person name="Barat B."/>
            <person name="Waligurski E."/>
            <person name="Medina S."/>
            <person name="Paddock L."/>
            <person name="Mostad J."/>
        </authorList>
    </citation>
    <scope>NUCLEOTIDE SEQUENCE</scope>
    <source>
        <strain evidence="1">DFI.9.91</strain>
    </source>
</reference>
<protein>
    <submittedName>
        <fullName evidence="1">Uncharacterized protein</fullName>
    </submittedName>
</protein>
<comment type="caution">
    <text evidence="1">The sequence shown here is derived from an EMBL/GenBank/DDBJ whole genome shotgun (WGS) entry which is preliminary data.</text>
</comment>
<sequence length="43" mass="4804">MLWTGCRPASQARWGGCGRTPEGDIDYESPLLLDMDLLDDTFT</sequence>
<accession>A0AAW5JQ06</accession>
<gene>
    <name evidence="1" type="ORF">NE579_15980</name>
</gene>